<feature type="domain" description="CHK kinase-like" evidence="1">
    <location>
        <begin position="142"/>
        <end position="335"/>
    </location>
</feature>
<dbReference type="OrthoDB" id="191037at2759"/>
<reference evidence="3" key="1">
    <citation type="submission" date="2025-08" db="UniProtKB">
        <authorList>
            <consortium name="RefSeq"/>
        </authorList>
    </citation>
    <scope>IDENTIFICATION</scope>
    <source>
        <tissue evidence="3">Gonads</tissue>
    </source>
</reference>
<accession>A0A6J2XWN2</accession>
<dbReference type="PANTHER" id="PTHR11012">
    <property type="entry name" value="PROTEIN KINASE-LIKE DOMAIN-CONTAINING"/>
    <property type="match status" value="1"/>
</dbReference>
<protein>
    <submittedName>
        <fullName evidence="3">Uncharacterized protein LOC115882160</fullName>
    </submittedName>
</protein>
<dbReference type="Gene3D" id="3.90.1200.10">
    <property type="match status" value="1"/>
</dbReference>
<sequence>MSLKNVNELISPAFTEKTIHEILNKGELQTIKKLKIDVDQNKPSKKGDSYLSNICKFSIIASGENEKGENADVSLPVIVKCFPKNIARQKTFRSKDFFKTEIYFYQQVWPAMKEFKLSKIANEKDEIPLCLSSYCDGQNDFLVLEDLTCRGFKAAGRNENFSFVSICVFLTTLAKFHALSLALKQNNPEFVKIAKSLEASGFSEKFRSWYENYLYKSIGPQYMKAVKALLPEKYYEKLQKLFTGDFFGDACKACKVDNKYCVITQGDTWLPNFLLNSSEGKLTCILIDFQLARYSTFTNDLLHFLYCCVPSDMLLTEWDNLIGHYHQVLMSRFEELGGSKDFITLDEMTKCLEKHALVGVARVLDCSVMAMLNDDEVVDIDTLKGEDAVPLEDVWILPEFNKDRNEKLAFIVKHCVDKGYIP</sequence>
<name>A0A6J2XWN2_SITOR</name>
<dbReference type="AlphaFoldDB" id="A0A6J2XWN2"/>
<evidence type="ECO:0000313" key="3">
    <source>
        <dbReference type="RefSeq" id="XP_030755897.1"/>
    </source>
</evidence>
<dbReference type="Proteomes" id="UP000504635">
    <property type="component" value="Unplaced"/>
</dbReference>
<dbReference type="RefSeq" id="XP_030755897.1">
    <property type="nucleotide sequence ID" value="XM_030900037.1"/>
</dbReference>
<dbReference type="Pfam" id="PF02958">
    <property type="entry name" value="EcKL"/>
    <property type="match status" value="1"/>
</dbReference>
<proteinExistence type="predicted"/>
<dbReference type="InterPro" id="IPR004119">
    <property type="entry name" value="EcKL"/>
</dbReference>
<dbReference type="InterPro" id="IPR011009">
    <property type="entry name" value="Kinase-like_dom_sf"/>
</dbReference>
<dbReference type="InterPro" id="IPR015897">
    <property type="entry name" value="CHK_kinase-like"/>
</dbReference>
<dbReference type="PANTHER" id="PTHR11012:SF30">
    <property type="entry name" value="PROTEIN KINASE-LIKE DOMAIN-CONTAINING"/>
    <property type="match status" value="1"/>
</dbReference>
<gene>
    <name evidence="3" type="primary">LOC115882160</name>
</gene>
<evidence type="ECO:0000313" key="2">
    <source>
        <dbReference type="Proteomes" id="UP000504635"/>
    </source>
</evidence>
<organism evidence="2 3">
    <name type="scientific">Sitophilus oryzae</name>
    <name type="common">Rice weevil</name>
    <name type="synonym">Curculio oryzae</name>
    <dbReference type="NCBI Taxonomy" id="7048"/>
    <lineage>
        <taxon>Eukaryota</taxon>
        <taxon>Metazoa</taxon>
        <taxon>Ecdysozoa</taxon>
        <taxon>Arthropoda</taxon>
        <taxon>Hexapoda</taxon>
        <taxon>Insecta</taxon>
        <taxon>Pterygota</taxon>
        <taxon>Neoptera</taxon>
        <taxon>Endopterygota</taxon>
        <taxon>Coleoptera</taxon>
        <taxon>Polyphaga</taxon>
        <taxon>Cucujiformia</taxon>
        <taxon>Curculionidae</taxon>
        <taxon>Dryophthorinae</taxon>
        <taxon>Sitophilus</taxon>
    </lineage>
</organism>
<dbReference type="GeneID" id="115882160"/>
<dbReference type="InParanoid" id="A0A6J2XWN2"/>
<dbReference type="SUPFAM" id="SSF56112">
    <property type="entry name" value="Protein kinase-like (PK-like)"/>
    <property type="match status" value="1"/>
</dbReference>
<dbReference type="SMART" id="SM00587">
    <property type="entry name" value="CHK"/>
    <property type="match status" value="1"/>
</dbReference>
<evidence type="ECO:0000259" key="1">
    <source>
        <dbReference type="SMART" id="SM00587"/>
    </source>
</evidence>
<dbReference type="FunCoup" id="A0A6J2XWN2">
    <property type="interactions" value="9"/>
</dbReference>
<dbReference type="KEGG" id="soy:115882160"/>
<keyword evidence="2" id="KW-1185">Reference proteome</keyword>